<reference evidence="8" key="1">
    <citation type="submission" date="2014-01" db="EMBL/GenBank/DDBJ databases">
        <title>The genome of the white-rot fungus Pycnoporus cinnabarinus: a basidiomycete model with a versatile arsenal for lignocellulosic biomass breakdown.</title>
        <authorList>
            <person name="Levasseur A."/>
            <person name="Lomascolo A."/>
            <person name="Ruiz-Duenas F.J."/>
            <person name="Uzan E."/>
            <person name="Piumi F."/>
            <person name="Kues U."/>
            <person name="Ram A.F.J."/>
            <person name="Murat C."/>
            <person name="Haon M."/>
            <person name="Benoit I."/>
            <person name="Arfi Y."/>
            <person name="Chevret D."/>
            <person name="Drula E."/>
            <person name="Kwon M.J."/>
            <person name="Gouret P."/>
            <person name="Lesage-Meessen L."/>
            <person name="Lombard V."/>
            <person name="Mariette J."/>
            <person name="Noirot C."/>
            <person name="Park J."/>
            <person name="Patyshakuliyeva A."/>
            <person name="Wieneger R.A.B."/>
            <person name="Wosten H.A.B."/>
            <person name="Martin F."/>
            <person name="Coutinho P.M."/>
            <person name="de Vries R."/>
            <person name="Martinez A.T."/>
            <person name="Klopp C."/>
            <person name="Pontarotti P."/>
            <person name="Henrissat B."/>
            <person name="Record E."/>
        </authorList>
    </citation>
    <scope>NUCLEOTIDE SEQUENCE [LARGE SCALE GENOMIC DNA]</scope>
    <source>
        <strain evidence="8">BRFM137</strain>
    </source>
</reference>
<evidence type="ECO:0000256" key="5">
    <source>
        <dbReference type="SAM" id="MobiDB-lite"/>
    </source>
</evidence>
<dbReference type="HOGENOM" id="CLU_008455_0_4_1"/>
<dbReference type="Proteomes" id="UP000029665">
    <property type="component" value="Unassembled WGS sequence"/>
</dbReference>
<keyword evidence="3 6" id="KW-1133">Transmembrane helix</keyword>
<evidence type="ECO:0000313" key="9">
    <source>
        <dbReference type="Proteomes" id="UP000029665"/>
    </source>
</evidence>
<dbReference type="PANTHER" id="PTHR23502">
    <property type="entry name" value="MAJOR FACILITATOR SUPERFAMILY"/>
    <property type="match status" value="1"/>
</dbReference>
<evidence type="ECO:0000256" key="6">
    <source>
        <dbReference type="SAM" id="Phobius"/>
    </source>
</evidence>
<keyword evidence="2 6" id="KW-0812">Transmembrane</keyword>
<evidence type="ECO:0000313" key="8">
    <source>
        <dbReference type="EMBL" id="CDO76287.1"/>
    </source>
</evidence>
<evidence type="ECO:0000256" key="4">
    <source>
        <dbReference type="ARBA" id="ARBA00023136"/>
    </source>
</evidence>
<evidence type="ECO:0000256" key="3">
    <source>
        <dbReference type="ARBA" id="ARBA00022989"/>
    </source>
</evidence>
<sequence>MKPTDEEATIVERGNVVEPYHLARRSLASVHDSVDPRIRPSDLPTDEELDQGYVQQLTEYIEHKHHRHHHPDEKETSEKGSLEHEGKEDDETIYVEFEENDPRNPMSFSRARKWAITFTASFFSIIVASSSSAYALGDDSMIRDLNATKFQATVGLSMYTLGFGLVPLVSASFSEEFGRQPLYLFSGIGCLLMHLMMALAPNIQTVIVGRFLAGAFGSTGSTMVGGTVADIWAPHEYAFPPRGMPMSLFAVMALVGPGVGCVAAGWIEQNPHLQWRWIQWIHVIWTGIFVVMVPIFMKETRSGVLLTRMAKKLRKETGNHHYRARIEDERASLRTLIYISCTRPIYLLLTEPVVAAFSLWVGFAWGILYVLVESIAPAFMTIHHFNIGQTGTVFSSMIVGCFVGLAMQLYQEKLYTKYAPTKGPEARLFSACVGALLFPAGIFIYAWCTFSYVHWMGMAVGIFVIMTALFVLYVAVFTYLADCYGVFASSALAGQSLCRNLMGMAFPLFTEQMFSRLTYHWGNTLFGFIAVAMIPIPYVLMWKGPAIRASSKFASQTVHKQ</sequence>
<feature type="transmembrane region" description="Helical" evidence="6">
    <location>
        <begin position="114"/>
        <end position="136"/>
    </location>
</feature>
<dbReference type="PROSITE" id="PS50850">
    <property type="entry name" value="MFS"/>
    <property type="match status" value="1"/>
</dbReference>
<dbReference type="GO" id="GO:0022857">
    <property type="term" value="F:transmembrane transporter activity"/>
    <property type="evidence" value="ECO:0007669"/>
    <property type="project" value="InterPro"/>
</dbReference>
<dbReference type="OrthoDB" id="5376138at2759"/>
<feature type="transmembrane region" description="Helical" evidence="6">
    <location>
        <begin position="483"/>
        <end position="509"/>
    </location>
</feature>
<proteinExistence type="predicted"/>
<feature type="transmembrane region" description="Helical" evidence="6">
    <location>
        <begin position="156"/>
        <end position="174"/>
    </location>
</feature>
<feature type="transmembrane region" description="Helical" evidence="6">
    <location>
        <begin position="353"/>
        <end position="372"/>
    </location>
</feature>
<dbReference type="InterPro" id="IPR011701">
    <property type="entry name" value="MFS"/>
</dbReference>
<dbReference type="InterPro" id="IPR020846">
    <property type="entry name" value="MFS_dom"/>
</dbReference>
<protein>
    <recommendedName>
        <fullName evidence="7">Major facilitator superfamily (MFS) profile domain-containing protein</fullName>
    </recommendedName>
</protein>
<name>A0A060SP61_PYCCI</name>
<feature type="transmembrane region" description="Helical" evidence="6">
    <location>
        <begin position="181"/>
        <end position="199"/>
    </location>
</feature>
<evidence type="ECO:0000256" key="1">
    <source>
        <dbReference type="ARBA" id="ARBA00004141"/>
    </source>
</evidence>
<dbReference type="Pfam" id="PF07690">
    <property type="entry name" value="MFS_1"/>
    <property type="match status" value="1"/>
</dbReference>
<dbReference type="STRING" id="5643.A0A060SP61"/>
<feature type="transmembrane region" description="Helical" evidence="6">
    <location>
        <begin position="453"/>
        <end position="476"/>
    </location>
</feature>
<comment type="caution">
    <text evidence="8">The sequence shown here is derived from an EMBL/GenBank/DDBJ whole genome shotgun (WGS) entry which is preliminary data.</text>
</comment>
<dbReference type="Gene3D" id="1.20.1250.20">
    <property type="entry name" value="MFS general substrate transporter like domains"/>
    <property type="match status" value="1"/>
</dbReference>
<dbReference type="PANTHER" id="PTHR23502:SF134">
    <property type="entry name" value="MAJOR FACILITATOR SUPERFAMILY (MFS) PROFILE DOMAIN-CONTAINING PROTEIN-RELATED"/>
    <property type="match status" value="1"/>
</dbReference>
<accession>A0A060SP61</accession>
<feature type="transmembrane region" description="Helical" evidence="6">
    <location>
        <begin position="279"/>
        <end position="297"/>
    </location>
</feature>
<dbReference type="EMBL" id="CCBP010000361">
    <property type="protein sequence ID" value="CDO76287.1"/>
    <property type="molecule type" value="Genomic_DNA"/>
</dbReference>
<dbReference type="OMA" id="MTWIACA"/>
<dbReference type="AlphaFoldDB" id="A0A060SP61"/>
<dbReference type="SUPFAM" id="SSF103473">
    <property type="entry name" value="MFS general substrate transporter"/>
    <property type="match status" value="1"/>
</dbReference>
<feature type="region of interest" description="Disordered" evidence="5">
    <location>
        <begin position="64"/>
        <end position="90"/>
    </location>
</feature>
<feature type="transmembrane region" description="Helical" evidence="6">
    <location>
        <begin position="521"/>
        <end position="542"/>
    </location>
</feature>
<organism evidence="8 9">
    <name type="scientific">Pycnoporus cinnabarinus</name>
    <name type="common">Cinnabar-red polypore</name>
    <name type="synonym">Trametes cinnabarina</name>
    <dbReference type="NCBI Taxonomy" id="5643"/>
    <lineage>
        <taxon>Eukaryota</taxon>
        <taxon>Fungi</taxon>
        <taxon>Dikarya</taxon>
        <taxon>Basidiomycota</taxon>
        <taxon>Agaricomycotina</taxon>
        <taxon>Agaricomycetes</taxon>
        <taxon>Polyporales</taxon>
        <taxon>Polyporaceae</taxon>
        <taxon>Trametes</taxon>
    </lineage>
</organism>
<feature type="transmembrane region" description="Helical" evidence="6">
    <location>
        <begin position="211"/>
        <end position="233"/>
    </location>
</feature>
<gene>
    <name evidence="8" type="ORF">BN946_scf184917.g3</name>
</gene>
<dbReference type="FunFam" id="1.20.1250.20:FF:000082">
    <property type="entry name" value="MFS multidrug transporter, putative"/>
    <property type="match status" value="1"/>
</dbReference>
<dbReference type="GO" id="GO:0005886">
    <property type="term" value="C:plasma membrane"/>
    <property type="evidence" value="ECO:0007669"/>
    <property type="project" value="TreeGrafter"/>
</dbReference>
<evidence type="ECO:0000256" key="2">
    <source>
        <dbReference type="ARBA" id="ARBA00022692"/>
    </source>
</evidence>
<feature type="transmembrane region" description="Helical" evidence="6">
    <location>
        <begin position="384"/>
        <end position="407"/>
    </location>
</feature>
<keyword evidence="9" id="KW-1185">Reference proteome</keyword>
<dbReference type="InterPro" id="IPR036259">
    <property type="entry name" value="MFS_trans_sf"/>
</dbReference>
<keyword evidence="4 6" id="KW-0472">Membrane</keyword>
<feature type="region of interest" description="Disordered" evidence="5">
    <location>
        <begin position="29"/>
        <end position="48"/>
    </location>
</feature>
<feature type="transmembrane region" description="Helical" evidence="6">
    <location>
        <begin position="245"/>
        <end position="267"/>
    </location>
</feature>
<comment type="subcellular location">
    <subcellularLocation>
        <location evidence="1">Membrane</location>
        <topology evidence="1">Multi-pass membrane protein</topology>
    </subcellularLocation>
</comment>
<feature type="compositionally biased region" description="Basic and acidic residues" evidence="5">
    <location>
        <begin position="70"/>
        <end position="87"/>
    </location>
</feature>
<feature type="transmembrane region" description="Helical" evidence="6">
    <location>
        <begin position="428"/>
        <end position="447"/>
    </location>
</feature>
<evidence type="ECO:0000259" key="7">
    <source>
        <dbReference type="PROSITE" id="PS50850"/>
    </source>
</evidence>
<dbReference type="CDD" id="cd17323">
    <property type="entry name" value="MFS_Tpo1_MDR_like"/>
    <property type="match status" value="1"/>
</dbReference>
<feature type="domain" description="Major facilitator superfamily (MFS) profile" evidence="7">
    <location>
        <begin position="116"/>
        <end position="547"/>
    </location>
</feature>